<dbReference type="AlphaFoldDB" id="A0A1Y2BMB0"/>
<feature type="compositionally biased region" description="Basic and acidic residues" evidence="1">
    <location>
        <begin position="82"/>
        <end position="95"/>
    </location>
</feature>
<organism evidence="2 3">
    <name type="scientific">Naematelia encephala</name>
    <dbReference type="NCBI Taxonomy" id="71784"/>
    <lineage>
        <taxon>Eukaryota</taxon>
        <taxon>Fungi</taxon>
        <taxon>Dikarya</taxon>
        <taxon>Basidiomycota</taxon>
        <taxon>Agaricomycotina</taxon>
        <taxon>Tremellomycetes</taxon>
        <taxon>Tremellales</taxon>
        <taxon>Naemateliaceae</taxon>
        <taxon>Naematelia</taxon>
    </lineage>
</organism>
<feature type="compositionally biased region" description="Basic and acidic residues" evidence="1">
    <location>
        <begin position="213"/>
        <end position="228"/>
    </location>
</feature>
<accession>A0A1Y2BMB0</accession>
<gene>
    <name evidence="2" type="ORF">BCR39DRAFT_512400</name>
</gene>
<dbReference type="OrthoDB" id="2507647at2759"/>
<protein>
    <submittedName>
        <fullName evidence="2">Uncharacterized protein</fullName>
    </submittedName>
</protein>
<feature type="compositionally biased region" description="Pro residues" evidence="1">
    <location>
        <begin position="48"/>
        <end position="58"/>
    </location>
</feature>
<feature type="region of interest" description="Disordered" evidence="1">
    <location>
        <begin position="213"/>
        <end position="248"/>
    </location>
</feature>
<dbReference type="EMBL" id="MCFC01000001">
    <property type="protein sequence ID" value="ORY35820.1"/>
    <property type="molecule type" value="Genomic_DNA"/>
</dbReference>
<feature type="region of interest" description="Disordered" evidence="1">
    <location>
        <begin position="274"/>
        <end position="293"/>
    </location>
</feature>
<name>A0A1Y2BMB0_9TREE</name>
<feature type="region of interest" description="Disordered" evidence="1">
    <location>
        <begin position="1"/>
        <end position="112"/>
    </location>
</feature>
<evidence type="ECO:0000313" key="2">
    <source>
        <dbReference type="EMBL" id="ORY35820.1"/>
    </source>
</evidence>
<dbReference type="Proteomes" id="UP000193986">
    <property type="component" value="Unassembled WGS sequence"/>
</dbReference>
<keyword evidence="3" id="KW-1185">Reference proteome</keyword>
<evidence type="ECO:0000313" key="3">
    <source>
        <dbReference type="Proteomes" id="UP000193986"/>
    </source>
</evidence>
<dbReference type="STRING" id="71784.A0A1Y2BMB0"/>
<reference evidence="2 3" key="1">
    <citation type="submission" date="2016-07" db="EMBL/GenBank/DDBJ databases">
        <title>Pervasive Adenine N6-methylation of Active Genes in Fungi.</title>
        <authorList>
            <consortium name="DOE Joint Genome Institute"/>
            <person name="Mondo S.J."/>
            <person name="Dannebaum R.O."/>
            <person name="Kuo R.C."/>
            <person name="Labutti K."/>
            <person name="Haridas S."/>
            <person name="Kuo A."/>
            <person name="Salamov A."/>
            <person name="Ahrendt S.R."/>
            <person name="Lipzen A."/>
            <person name="Sullivan W."/>
            <person name="Andreopoulos W.B."/>
            <person name="Clum A."/>
            <person name="Lindquist E."/>
            <person name="Daum C."/>
            <person name="Ramamoorthy G.K."/>
            <person name="Gryganskyi A."/>
            <person name="Culley D."/>
            <person name="Magnuson J.K."/>
            <person name="James T.Y."/>
            <person name="O'Malley M.A."/>
            <person name="Stajich J.E."/>
            <person name="Spatafora J.W."/>
            <person name="Visel A."/>
            <person name="Grigoriev I.V."/>
        </authorList>
    </citation>
    <scope>NUCLEOTIDE SEQUENCE [LARGE SCALE GENOMIC DNA]</scope>
    <source>
        <strain evidence="2 3">68-887.2</strain>
    </source>
</reference>
<comment type="caution">
    <text evidence="2">The sequence shown here is derived from an EMBL/GenBank/DDBJ whole genome shotgun (WGS) entry which is preliminary data.</text>
</comment>
<dbReference type="InParanoid" id="A0A1Y2BMB0"/>
<feature type="compositionally biased region" description="Acidic residues" evidence="1">
    <location>
        <begin position="10"/>
        <end position="26"/>
    </location>
</feature>
<proteinExistence type="predicted"/>
<feature type="compositionally biased region" description="Basic and acidic residues" evidence="1">
    <location>
        <begin position="274"/>
        <end position="289"/>
    </location>
</feature>
<sequence>MSSAMSSDYEPSEQDMDLIDSDDEYIDITSVSPAPPRHNQPNSSRIRSPPPQLPPTPPLRSIRAPMNLALPLPASSSSSSSEGRRRSPGREEVPRPDFANLPAPAARTRNRTDLPPLVVDLAGDSSEDEDDVVFVRSSNLNSERLGPLGSRLRDATRNGEVAARETLERRTRTRDIDQEMNHFCLSISIVDSNIVFVTPGIEAVLQRHGAETEALLREDPDNNDRQRDIFSPPVPPPRPPRRIGFGGAVFRSGNRQINFAPLPDGRARERLQLTRERRERRDDNADRPPVEVPAGHRNFAWLGGGIGAVTRDILANFGFGPDADGNVGGPMEPRDPQGWAAVLRTLGVVREAGRAGAGEVNVEAEIAKVPLPDYAAPPPGYTTNFEITSPPSPIEIDDSGRVVPTKRKRAKPYLACIQCLDPLLVSSAYRTSDERVWALQCGHMIDQKCLHALSTPTTSEQLATIINNEPPAALPILDGRERRGRNKRQKLTKPPKPAEYTWRCPACNEEHLSMKEADKEEWEQMDGRGALQVYA</sequence>
<evidence type="ECO:0000256" key="1">
    <source>
        <dbReference type="SAM" id="MobiDB-lite"/>
    </source>
</evidence>